<dbReference type="EMBL" id="ALZR01000007">
    <property type="protein sequence ID" value="EJV21227.1"/>
    <property type="molecule type" value="Genomic_DNA"/>
</dbReference>
<evidence type="ECO:0008006" key="3">
    <source>
        <dbReference type="Google" id="ProtNLM"/>
    </source>
</evidence>
<reference evidence="1 2" key="1">
    <citation type="submission" date="2012-04" db="EMBL/GenBank/DDBJ databases">
        <authorList>
            <person name="Weinstock G."/>
            <person name="Sodergren E."/>
            <person name="Lobos E.A."/>
            <person name="Fulton L."/>
            <person name="Fulton R."/>
            <person name="Courtney L."/>
            <person name="Fronick C."/>
            <person name="O'Laughlin M."/>
            <person name="Godfrey J."/>
            <person name="Wilson R.M."/>
            <person name="Miner T."/>
            <person name="Farmer C."/>
            <person name="Delehaunty K."/>
            <person name="Cordes M."/>
            <person name="Minx P."/>
            <person name="Tomlinson C."/>
            <person name="Chen J."/>
            <person name="Wollam A."/>
            <person name="Pepin K.H."/>
            <person name="Bhonagiri V."/>
            <person name="Zhang X."/>
            <person name="Suruliraj S."/>
            <person name="Warren W."/>
            <person name="Mitreva M."/>
            <person name="Mardis E.R."/>
            <person name="Wilson R.K."/>
        </authorList>
    </citation>
    <scope>NUCLEOTIDE SEQUENCE [LARGE SCALE GENOMIC DNA]</scope>
    <source>
        <strain evidence="1 2">ERV63</strain>
    </source>
</reference>
<evidence type="ECO:0000313" key="2">
    <source>
        <dbReference type="Proteomes" id="UP000004117"/>
    </source>
</evidence>
<organism evidence="1 2">
    <name type="scientific">Enterococcus faecalis ERV63</name>
    <dbReference type="NCBI Taxonomy" id="1134793"/>
    <lineage>
        <taxon>Bacteria</taxon>
        <taxon>Bacillati</taxon>
        <taxon>Bacillota</taxon>
        <taxon>Bacilli</taxon>
        <taxon>Lactobacillales</taxon>
        <taxon>Enterococcaceae</taxon>
        <taxon>Enterococcus</taxon>
    </lineage>
</organism>
<protein>
    <recommendedName>
        <fullName evidence="3">30S ribosomal protein S17 domain protein</fullName>
    </recommendedName>
</protein>
<evidence type="ECO:0000313" key="1">
    <source>
        <dbReference type="EMBL" id="EJV21227.1"/>
    </source>
</evidence>
<comment type="caution">
    <text evidence="1">The sequence shown here is derived from an EMBL/GenBank/DDBJ whole genome shotgun (WGS) entry which is preliminary data.</text>
</comment>
<accession>A0AAV3GQI5</accession>
<dbReference type="Proteomes" id="UP000004117">
    <property type="component" value="Unassembled WGS sequence"/>
</dbReference>
<dbReference type="AlphaFoldDB" id="A0AAV3GQI5"/>
<proteinExistence type="predicted"/>
<gene>
    <name evidence="1" type="ORF">HMPREF1336_00037</name>
</gene>
<sequence>MRGSRLRAEKVASVGEHYTQIVKKKTVCKVQILVSDIIILAVKVCESYVLMGKYSDESV</sequence>
<name>A0AAV3GQI5_ENTFL</name>